<feature type="compositionally biased region" description="Gly residues" evidence="1">
    <location>
        <begin position="400"/>
        <end position="413"/>
    </location>
</feature>
<evidence type="ECO:0000313" key="4">
    <source>
        <dbReference type="EMBL" id="RMY54978.1"/>
    </source>
</evidence>
<dbReference type="SUPFAM" id="SSF49503">
    <property type="entry name" value="Cupredoxins"/>
    <property type="match status" value="2"/>
</dbReference>
<evidence type="ECO:0000313" key="5">
    <source>
        <dbReference type="Proteomes" id="UP000269539"/>
    </source>
</evidence>
<dbReference type="GO" id="GO:0005507">
    <property type="term" value="F:copper ion binding"/>
    <property type="evidence" value="ECO:0007669"/>
    <property type="project" value="InterPro"/>
</dbReference>
<feature type="region of interest" description="Disordered" evidence="1">
    <location>
        <begin position="318"/>
        <end position="413"/>
    </location>
</feature>
<gene>
    <name evidence="4" type="ORF">D0864_13862</name>
</gene>
<feature type="compositionally biased region" description="Low complexity" evidence="1">
    <location>
        <begin position="372"/>
        <end position="399"/>
    </location>
</feature>
<feature type="domain" description="Plastocyanin-like" evidence="3">
    <location>
        <begin position="452"/>
        <end position="548"/>
    </location>
</feature>
<name>A0A3M7CS81_HORWE</name>
<evidence type="ECO:0000256" key="2">
    <source>
        <dbReference type="SAM" id="SignalP"/>
    </source>
</evidence>
<dbReference type="EMBL" id="QWIO01002488">
    <property type="protein sequence ID" value="RMY54978.1"/>
    <property type="molecule type" value="Genomic_DNA"/>
</dbReference>
<feature type="region of interest" description="Disordered" evidence="1">
    <location>
        <begin position="42"/>
        <end position="64"/>
    </location>
</feature>
<evidence type="ECO:0000256" key="1">
    <source>
        <dbReference type="SAM" id="MobiDB-lite"/>
    </source>
</evidence>
<dbReference type="Gene3D" id="2.60.40.420">
    <property type="entry name" value="Cupredoxins - blue copper proteins"/>
    <property type="match status" value="2"/>
</dbReference>
<sequence length="563" mass="60654">MAPLPSSSRLLSLATLLAIPLANAQSYVTTTIGTTVTTVTTTATTGDPSSSSSPDQDPESPYLSSCAAGLNGVLPSPTPAQWDYSGNVRRYYIAAEEVEWDYAPSGWDNWLGVPMANSPRANMAGANTYGTKWLKALYRGYTDASFTELTEQPPWQGTQGPTIRSEVGDLVEIMFLNRLSRNYATVHSMGLTYVKADGGATYANVTDPGRNITLGEADAVPPSNVYEGVEPGGGAEEFHDQHTDILFLLRECPQVHSYHSYVAMQQDTNAGLIGPHITYGRGLMEQTMAEYREFTLLYMIYEESDSWLSAQNAERLNAGGNGNSKRAADEAEEPSFWRRWLQPRAPWGPRAARSGGSHDDGTWGQKNRVADPSSSSSTAPSSASSGRGNAAPTGAMGAMPIGGGGPGGMPGGGSMMPMAGSIDTENLYSANQSVWRPQVINLSGSNQFGGQAPSFFTMNGYIFANNPIFDMCFNDKVIWYVNSYGSMSHVFHMHGNNFEYGGVTTYAISVNDGEGKTLYMDATGAGLWQVICHVNFHHTLGMLANYQVYYPDECPLPALESSS</sequence>
<dbReference type="InterPro" id="IPR011706">
    <property type="entry name" value="Cu-oxidase_C"/>
</dbReference>
<evidence type="ECO:0000259" key="3">
    <source>
        <dbReference type="Pfam" id="PF07731"/>
    </source>
</evidence>
<accession>A0A3M7CS81</accession>
<organism evidence="4 5">
    <name type="scientific">Hortaea werneckii</name>
    <name type="common">Black yeast</name>
    <name type="synonym">Cladosporium werneckii</name>
    <dbReference type="NCBI Taxonomy" id="91943"/>
    <lineage>
        <taxon>Eukaryota</taxon>
        <taxon>Fungi</taxon>
        <taxon>Dikarya</taxon>
        <taxon>Ascomycota</taxon>
        <taxon>Pezizomycotina</taxon>
        <taxon>Dothideomycetes</taxon>
        <taxon>Dothideomycetidae</taxon>
        <taxon>Mycosphaerellales</taxon>
        <taxon>Teratosphaeriaceae</taxon>
        <taxon>Hortaea</taxon>
    </lineage>
</organism>
<dbReference type="Proteomes" id="UP000269539">
    <property type="component" value="Unassembled WGS sequence"/>
</dbReference>
<dbReference type="InterPro" id="IPR008972">
    <property type="entry name" value="Cupredoxin"/>
</dbReference>
<keyword evidence="2" id="KW-0732">Signal</keyword>
<proteinExistence type="predicted"/>
<feature type="compositionally biased region" description="Low complexity" evidence="1">
    <location>
        <begin position="42"/>
        <end position="61"/>
    </location>
</feature>
<reference evidence="4 5" key="1">
    <citation type="journal article" date="2018" name="BMC Genomics">
        <title>Genomic evidence for intraspecific hybridization in a clonal and extremely halotolerant yeast.</title>
        <authorList>
            <person name="Gostincar C."/>
            <person name="Stajich J.E."/>
            <person name="Zupancic J."/>
            <person name="Zalar P."/>
            <person name="Gunde-Cimerman N."/>
        </authorList>
    </citation>
    <scope>NUCLEOTIDE SEQUENCE [LARGE SCALE GENOMIC DNA]</scope>
    <source>
        <strain evidence="4 5">EXF-10513</strain>
    </source>
</reference>
<dbReference type="GO" id="GO:0016491">
    <property type="term" value="F:oxidoreductase activity"/>
    <property type="evidence" value="ECO:0007669"/>
    <property type="project" value="InterPro"/>
</dbReference>
<dbReference type="AlphaFoldDB" id="A0A3M7CS81"/>
<feature type="signal peptide" evidence="2">
    <location>
        <begin position="1"/>
        <end position="24"/>
    </location>
</feature>
<dbReference type="VEuPathDB" id="FungiDB:BTJ68_14868"/>
<comment type="caution">
    <text evidence="4">The sequence shown here is derived from an EMBL/GenBank/DDBJ whole genome shotgun (WGS) entry which is preliminary data.</text>
</comment>
<feature type="chain" id="PRO_5018062343" description="Plastocyanin-like domain-containing protein" evidence="2">
    <location>
        <begin position="25"/>
        <end position="563"/>
    </location>
</feature>
<dbReference type="Pfam" id="PF07731">
    <property type="entry name" value="Cu-oxidase_2"/>
    <property type="match status" value="1"/>
</dbReference>
<protein>
    <recommendedName>
        <fullName evidence="3">Plastocyanin-like domain-containing protein</fullName>
    </recommendedName>
</protein>